<feature type="transmembrane region" description="Helical" evidence="1">
    <location>
        <begin position="18"/>
        <end position="38"/>
    </location>
</feature>
<reference evidence="3 4" key="1">
    <citation type="submission" date="2015-09" db="EMBL/GenBank/DDBJ databases">
        <title>Genome sequencing project for genomic taxonomy and phylogenomics of Bacillus-like bacteria.</title>
        <authorList>
            <person name="Liu B."/>
            <person name="Wang J."/>
            <person name="Zhu Y."/>
            <person name="Liu G."/>
            <person name="Chen Q."/>
            <person name="Chen Z."/>
            <person name="Lan J."/>
            <person name="Che J."/>
            <person name="Ge C."/>
            <person name="Shi H."/>
            <person name="Pan Z."/>
            <person name="Liu X."/>
        </authorList>
    </citation>
    <scope>NUCLEOTIDE SEQUENCE [LARGE SCALE GENOMIC DNA]</scope>
    <source>
        <strain evidence="3 4">LMG 18435</strain>
    </source>
</reference>
<sequence length="150" mass="18054">MGLKSANSEDKVFKKVNIILVIFLSIITVGIYIGYWFLNRKKDIKQLREQNYIPFKWWYVFTIFLSVSLLYQIFGGVFLTELGLSFFDSLDVIFSFFFLAILYYSVFRLRDLLEDEFDEENFNFILLVLFHIWYMQYKINRLDKAGRALL</sequence>
<evidence type="ECO:0000313" key="4">
    <source>
        <dbReference type="Proteomes" id="UP000051888"/>
    </source>
</evidence>
<dbReference type="InterPro" id="IPR025328">
    <property type="entry name" value="DUF4234"/>
</dbReference>
<comment type="caution">
    <text evidence="3">The sequence shown here is derived from an EMBL/GenBank/DDBJ whole genome shotgun (WGS) entry which is preliminary data.</text>
</comment>
<protein>
    <recommendedName>
        <fullName evidence="2">DUF4234 domain-containing protein</fullName>
    </recommendedName>
</protein>
<feature type="domain" description="DUF4234" evidence="2">
    <location>
        <begin position="17"/>
        <end position="92"/>
    </location>
</feature>
<keyword evidence="4" id="KW-1185">Reference proteome</keyword>
<gene>
    <name evidence="3" type="ORF">AN964_18470</name>
</gene>
<keyword evidence="1" id="KW-0472">Membrane</keyword>
<dbReference type="RefSeq" id="WP_055741311.1">
    <property type="nucleotide sequence ID" value="NZ_JAAIWL010000050.1"/>
</dbReference>
<dbReference type="PATRIC" id="fig|157838.3.peg.4104"/>
<dbReference type="Proteomes" id="UP000051888">
    <property type="component" value="Unassembled WGS sequence"/>
</dbReference>
<feature type="transmembrane region" description="Helical" evidence="1">
    <location>
        <begin position="58"/>
        <end position="80"/>
    </location>
</feature>
<proteinExistence type="predicted"/>
<dbReference type="OrthoDB" id="2735221at2"/>
<keyword evidence="1" id="KW-1133">Transmembrane helix</keyword>
<evidence type="ECO:0000256" key="1">
    <source>
        <dbReference type="SAM" id="Phobius"/>
    </source>
</evidence>
<feature type="transmembrane region" description="Helical" evidence="1">
    <location>
        <begin position="92"/>
        <end position="109"/>
    </location>
</feature>
<dbReference type="AlphaFoldDB" id="A0A0Q3TAD6"/>
<evidence type="ECO:0000313" key="3">
    <source>
        <dbReference type="EMBL" id="KQL51014.1"/>
    </source>
</evidence>
<evidence type="ECO:0000259" key="2">
    <source>
        <dbReference type="Pfam" id="PF14018"/>
    </source>
</evidence>
<feature type="transmembrane region" description="Helical" evidence="1">
    <location>
        <begin position="121"/>
        <end position="137"/>
    </location>
</feature>
<accession>A0A0Q3TAD6</accession>
<name>A0A0Q3TAD6_9BACI</name>
<dbReference type="STRING" id="157838.AN964_18470"/>
<keyword evidence="1" id="KW-0812">Transmembrane</keyword>
<dbReference type="Pfam" id="PF14018">
    <property type="entry name" value="DUF4234"/>
    <property type="match status" value="1"/>
</dbReference>
<dbReference type="EMBL" id="LJJC01000006">
    <property type="protein sequence ID" value="KQL51014.1"/>
    <property type="molecule type" value="Genomic_DNA"/>
</dbReference>
<organism evidence="3 4">
    <name type="scientific">Heyndrickxia shackletonii</name>
    <dbReference type="NCBI Taxonomy" id="157838"/>
    <lineage>
        <taxon>Bacteria</taxon>
        <taxon>Bacillati</taxon>
        <taxon>Bacillota</taxon>
        <taxon>Bacilli</taxon>
        <taxon>Bacillales</taxon>
        <taxon>Bacillaceae</taxon>
        <taxon>Heyndrickxia</taxon>
    </lineage>
</organism>